<feature type="signal peptide" evidence="1">
    <location>
        <begin position="1"/>
        <end position="18"/>
    </location>
</feature>
<keyword evidence="3" id="KW-1185">Reference proteome</keyword>
<proteinExistence type="predicted"/>
<sequence>MVLRWLLLLNAGARGNYASRCLMVRVHELWWSAGGGCCSGWRCATDLLVLRDGAEAVMEVAGCSFHGGLKWCAGSRRGGRRNRCRRWCEIAAGWWCVAVASEIGGGGCHGYGRRGEN</sequence>
<keyword evidence="1" id="KW-0732">Signal</keyword>
<feature type="chain" id="PRO_5020029749" description="Secreted protein" evidence="1">
    <location>
        <begin position="19"/>
        <end position="117"/>
    </location>
</feature>
<accession>A0A4D6LX71</accession>
<gene>
    <name evidence="2" type="ORF">DEO72_LG5g1705</name>
</gene>
<organism evidence="2 3">
    <name type="scientific">Vigna unguiculata</name>
    <name type="common">Cowpea</name>
    <dbReference type="NCBI Taxonomy" id="3917"/>
    <lineage>
        <taxon>Eukaryota</taxon>
        <taxon>Viridiplantae</taxon>
        <taxon>Streptophyta</taxon>
        <taxon>Embryophyta</taxon>
        <taxon>Tracheophyta</taxon>
        <taxon>Spermatophyta</taxon>
        <taxon>Magnoliopsida</taxon>
        <taxon>eudicotyledons</taxon>
        <taxon>Gunneridae</taxon>
        <taxon>Pentapetalae</taxon>
        <taxon>rosids</taxon>
        <taxon>fabids</taxon>
        <taxon>Fabales</taxon>
        <taxon>Fabaceae</taxon>
        <taxon>Papilionoideae</taxon>
        <taxon>50 kb inversion clade</taxon>
        <taxon>NPAAA clade</taxon>
        <taxon>indigoferoid/millettioid clade</taxon>
        <taxon>Phaseoleae</taxon>
        <taxon>Vigna</taxon>
    </lineage>
</organism>
<dbReference type="Proteomes" id="UP000501690">
    <property type="component" value="Linkage Group LG5"/>
</dbReference>
<evidence type="ECO:0000313" key="3">
    <source>
        <dbReference type="Proteomes" id="UP000501690"/>
    </source>
</evidence>
<dbReference type="AlphaFoldDB" id="A0A4D6LX71"/>
<evidence type="ECO:0000313" key="2">
    <source>
        <dbReference type="EMBL" id="QCD93629.1"/>
    </source>
</evidence>
<evidence type="ECO:0008006" key="4">
    <source>
        <dbReference type="Google" id="ProtNLM"/>
    </source>
</evidence>
<protein>
    <recommendedName>
        <fullName evidence="4">Secreted protein</fullName>
    </recommendedName>
</protein>
<name>A0A4D6LX71_VIGUN</name>
<evidence type="ECO:0000256" key="1">
    <source>
        <dbReference type="SAM" id="SignalP"/>
    </source>
</evidence>
<reference evidence="2 3" key="1">
    <citation type="submission" date="2019-04" db="EMBL/GenBank/DDBJ databases">
        <title>An improved genome assembly and genetic linkage map for asparagus bean, Vigna unguiculata ssp. sesquipedialis.</title>
        <authorList>
            <person name="Xia Q."/>
            <person name="Zhang R."/>
            <person name="Dong Y."/>
        </authorList>
    </citation>
    <scope>NUCLEOTIDE SEQUENCE [LARGE SCALE GENOMIC DNA]</scope>
    <source>
        <tissue evidence="2">Leaf</tissue>
    </source>
</reference>
<dbReference type="EMBL" id="CP039349">
    <property type="protein sequence ID" value="QCD93629.1"/>
    <property type="molecule type" value="Genomic_DNA"/>
</dbReference>